<proteinExistence type="predicted"/>
<comment type="caution">
    <text evidence="1">The sequence shown here is derived from an EMBL/GenBank/DDBJ whole genome shotgun (WGS) entry which is preliminary data.</text>
</comment>
<evidence type="ECO:0000313" key="1">
    <source>
        <dbReference type="EMBL" id="KAL1591363.1"/>
    </source>
</evidence>
<sequence length="310" mass="36490">MAATAAVFSIPELFEQIISEHPPFDIIRYQRVSRTWQKLIAASPLLQYRAWLRNGFLDYTQYVQPDDLIPELGSWDLRYPYGSEAAKDYNTKQYIDNVSKHLHPVIVANIMKDLPDDPKFSFDPNQDMDQWGFGGYFVFRPVLLRALHDWYEKHKSSEHVWGHISLYRPQSRRCNWSVPDSDDSGIQFELEVRHVDERDAGRDTEDYSGNIVINKGPDEPLFLTLSDLLRRLDELWDRWIDSEREVHYLSHDREGCDYDLGLPDYCLESSDEEEDYDEEDEDEKIEGIKFGEKMTVEEHIDACVRRASDR</sequence>
<dbReference type="InterPro" id="IPR036047">
    <property type="entry name" value="F-box-like_dom_sf"/>
</dbReference>
<keyword evidence="2" id="KW-1185">Reference proteome</keyword>
<name>A0ABR3QHD1_9PLEO</name>
<reference evidence="1 2" key="1">
    <citation type="submission" date="2024-02" db="EMBL/GenBank/DDBJ databases">
        <title>De novo assembly and annotation of 12 fungi associated with fruit tree decline syndrome in Ontario, Canada.</title>
        <authorList>
            <person name="Sulman M."/>
            <person name="Ellouze W."/>
            <person name="Ilyukhin E."/>
        </authorList>
    </citation>
    <scope>NUCLEOTIDE SEQUENCE [LARGE SCALE GENOMIC DNA]</scope>
    <source>
        <strain evidence="1 2">M42-189</strain>
    </source>
</reference>
<organism evidence="1 2">
    <name type="scientific">Paraconiothyrium brasiliense</name>
    <dbReference type="NCBI Taxonomy" id="300254"/>
    <lineage>
        <taxon>Eukaryota</taxon>
        <taxon>Fungi</taxon>
        <taxon>Dikarya</taxon>
        <taxon>Ascomycota</taxon>
        <taxon>Pezizomycotina</taxon>
        <taxon>Dothideomycetes</taxon>
        <taxon>Pleosporomycetidae</taxon>
        <taxon>Pleosporales</taxon>
        <taxon>Massarineae</taxon>
        <taxon>Didymosphaeriaceae</taxon>
        <taxon>Paraconiothyrium</taxon>
    </lineage>
</organism>
<dbReference type="EMBL" id="JAKJXO020000028">
    <property type="protein sequence ID" value="KAL1591363.1"/>
    <property type="molecule type" value="Genomic_DNA"/>
</dbReference>
<protein>
    <recommendedName>
        <fullName evidence="3">F-box domain-containing protein</fullName>
    </recommendedName>
</protein>
<gene>
    <name evidence="1" type="ORF">SLS60_012062</name>
</gene>
<dbReference type="SUPFAM" id="SSF81383">
    <property type="entry name" value="F-box domain"/>
    <property type="match status" value="1"/>
</dbReference>
<evidence type="ECO:0000313" key="2">
    <source>
        <dbReference type="Proteomes" id="UP001521785"/>
    </source>
</evidence>
<evidence type="ECO:0008006" key="3">
    <source>
        <dbReference type="Google" id="ProtNLM"/>
    </source>
</evidence>
<accession>A0ABR3QHD1</accession>
<dbReference type="Proteomes" id="UP001521785">
    <property type="component" value="Unassembled WGS sequence"/>
</dbReference>